<dbReference type="PANTHER" id="PTHR11085:SF10">
    <property type="entry name" value="NAD-DEPENDENT PROTEIN DEACYLASE SIRTUIN-5, MITOCHONDRIAL-RELATED"/>
    <property type="match status" value="1"/>
</dbReference>
<protein>
    <recommendedName>
        <fullName evidence="1">protein acetyllysine N-acetyltransferase</fullName>
        <ecNumber evidence="1">2.3.1.286</ecNumber>
    </recommendedName>
</protein>
<name>A0A6S6UA93_9BACT</name>
<dbReference type="Gene3D" id="3.40.50.1220">
    <property type="entry name" value="TPP-binding domain"/>
    <property type="match status" value="1"/>
</dbReference>
<dbReference type="PANTHER" id="PTHR11085">
    <property type="entry name" value="NAD-DEPENDENT PROTEIN DEACYLASE SIRTUIN-5, MITOCHONDRIAL-RELATED"/>
    <property type="match status" value="1"/>
</dbReference>
<evidence type="ECO:0000256" key="3">
    <source>
        <dbReference type="ARBA" id="ARBA00023027"/>
    </source>
</evidence>
<keyword evidence="3" id="KW-0520">NAD</keyword>
<dbReference type="InterPro" id="IPR029035">
    <property type="entry name" value="DHS-like_NAD/FAD-binding_dom"/>
</dbReference>
<dbReference type="PROSITE" id="PS50305">
    <property type="entry name" value="SIRTUIN"/>
    <property type="match status" value="1"/>
</dbReference>
<dbReference type="InterPro" id="IPR026591">
    <property type="entry name" value="Sirtuin_cat_small_dom_sf"/>
</dbReference>
<keyword evidence="2" id="KW-0808">Transferase</keyword>
<dbReference type="GO" id="GO:0070403">
    <property type="term" value="F:NAD+ binding"/>
    <property type="evidence" value="ECO:0007669"/>
    <property type="project" value="InterPro"/>
</dbReference>
<organism evidence="6">
    <name type="scientific">uncultured Sulfurovum sp</name>
    <dbReference type="NCBI Taxonomy" id="269237"/>
    <lineage>
        <taxon>Bacteria</taxon>
        <taxon>Pseudomonadati</taxon>
        <taxon>Campylobacterota</taxon>
        <taxon>Epsilonproteobacteria</taxon>
        <taxon>Campylobacterales</taxon>
        <taxon>Sulfurovaceae</taxon>
        <taxon>Sulfurovum</taxon>
        <taxon>environmental samples</taxon>
    </lineage>
</organism>
<dbReference type="Gene3D" id="3.30.1600.10">
    <property type="entry name" value="SIR2/SIRT2 'Small Domain"/>
    <property type="match status" value="1"/>
</dbReference>
<dbReference type="InterPro" id="IPR003000">
    <property type="entry name" value="Sirtuin"/>
</dbReference>
<dbReference type="InterPro" id="IPR050134">
    <property type="entry name" value="NAD-dep_sirtuin_deacylases"/>
</dbReference>
<dbReference type="EMBL" id="CACVAZ010000197">
    <property type="protein sequence ID" value="CAA6825683.1"/>
    <property type="molecule type" value="Genomic_DNA"/>
</dbReference>
<dbReference type="InterPro" id="IPR026590">
    <property type="entry name" value="Ssirtuin_cat_dom"/>
</dbReference>
<feature type="domain" description="Deacetylase sirtuin-type" evidence="5">
    <location>
        <begin position="9"/>
        <end position="282"/>
    </location>
</feature>
<dbReference type="AlphaFoldDB" id="A0A6S6UA93"/>
<dbReference type="Pfam" id="PF02146">
    <property type="entry name" value="SIR2"/>
    <property type="match status" value="1"/>
</dbReference>
<evidence type="ECO:0000256" key="2">
    <source>
        <dbReference type="ARBA" id="ARBA00022679"/>
    </source>
</evidence>
<evidence type="ECO:0000256" key="4">
    <source>
        <dbReference type="PROSITE-ProRule" id="PRU00236"/>
    </source>
</evidence>
<evidence type="ECO:0000256" key="1">
    <source>
        <dbReference type="ARBA" id="ARBA00012928"/>
    </source>
</evidence>
<dbReference type="SUPFAM" id="SSF52467">
    <property type="entry name" value="DHS-like NAD/FAD-binding domain"/>
    <property type="match status" value="1"/>
</dbReference>
<evidence type="ECO:0000259" key="5">
    <source>
        <dbReference type="PROSITE" id="PS50305"/>
    </source>
</evidence>
<gene>
    <name evidence="6" type="ORF">HELGO_WM24920</name>
</gene>
<accession>A0A6S6UA93</accession>
<proteinExistence type="predicted"/>
<evidence type="ECO:0000313" key="6">
    <source>
        <dbReference type="EMBL" id="CAA6825683.1"/>
    </source>
</evidence>
<comment type="caution">
    <text evidence="4">Lacks conserved residue(s) required for the propagation of feature annotation.</text>
</comment>
<sequence>MDKESIFKGKKMSRAIEKARQKIKEADAVFITAGAGMGVDSGLPDFRGDEGFWKAYPVIESLGHSFVDMANPKWFDTNPKLAWAFYGHRLNLYRETVPHEGFELLKALVEAKSNYFIFTSNVDGQFQKAGFSEEKIYECHGSIHHMQCTCCPVAIYSANEVEIEIDMTVFEAQNIPLCPQCEEVARPNILMFGDWEWDATRSNAQSVRLDAFKEEVQEKKQKLVIIEIGAGTHIPTVRYESEYTAAELNAFVVRINPRDYEIDERIGVGITLGGLAGLRAVL</sequence>
<dbReference type="GO" id="GO:0017136">
    <property type="term" value="F:histone deacetylase activity, NAD-dependent"/>
    <property type="evidence" value="ECO:0007669"/>
    <property type="project" value="TreeGrafter"/>
</dbReference>
<reference evidence="6" key="1">
    <citation type="submission" date="2020-01" db="EMBL/GenBank/DDBJ databases">
        <authorList>
            <person name="Meier V. D."/>
            <person name="Meier V D."/>
        </authorList>
    </citation>
    <scope>NUCLEOTIDE SEQUENCE</scope>
    <source>
        <strain evidence="6">HLG_WM_MAG_02</strain>
    </source>
</reference>
<dbReference type="EC" id="2.3.1.286" evidence="1"/>